<feature type="compositionally biased region" description="Basic and acidic residues" evidence="1">
    <location>
        <begin position="59"/>
        <end position="97"/>
    </location>
</feature>
<dbReference type="Proteomes" id="UP000831251">
    <property type="component" value="Segment"/>
</dbReference>
<feature type="compositionally biased region" description="Acidic residues" evidence="1">
    <location>
        <begin position="40"/>
        <end position="53"/>
    </location>
</feature>
<feature type="region of interest" description="Disordered" evidence="1">
    <location>
        <begin position="27"/>
        <end position="109"/>
    </location>
</feature>
<accession>A0AAE7JLT2</accession>
<name>A0AAE7JLT2_9RHAB</name>
<dbReference type="EMBL" id="MN872813">
    <property type="protein sequence ID" value="QNO38991.1"/>
    <property type="molecule type" value="Viral_cRNA"/>
</dbReference>
<evidence type="ECO:0000313" key="3">
    <source>
        <dbReference type="Proteomes" id="UP000831251"/>
    </source>
</evidence>
<keyword evidence="3" id="KW-1185">Reference proteome</keyword>
<sequence length="327" mass="37457">MSSNQYDLSDVTVPEVEDTFDDIGIFETGDDTCNLSELPGGEDDDELFNDENEASSSQTDERQLLSKMRGKETKGKGKEKTEKKEEDKIMKASKKEVEDDEEFLNDLPRDGDCDEEMGECIVTPHYLNQMLDKKKRDLALSAHKEYQTILIRELNKNKVLYERDVDFFLMGVTCQMNCSYFNEINEILKAMRVESEHIKKVGKEVKESSQILKSEIHNISASSDLLRNTAMDLCKPKFSSPEMKMSHVDDGSSSSKTMDDVPDSLLLDALEGLGLSVKSMNHPEVRRCAKKYFNDKQLNALRRGIKEDTKKVQKEKFLEFVKKEMKK</sequence>
<dbReference type="KEGG" id="vg:80538994"/>
<reference evidence="2 3" key="1">
    <citation type="journal article" date="2020" name="Arch.">
        <title>Molecular characterization of a novel cytorhabdovirus associated with paper mulberry mosaic disease.</title>
        <authorList>
            <person name="Qiu Y."/>
            <person name="Zhang S."/>
            <person name="Jin J."/>
            <person name="Xie J."/>
            <person name="Cao Y."/>
            <person name="Cao M."/>
        </authorList>
    </citation>
    <scope>NUCLEOTIDE SEQUENCE [LARGE SCALE GENOMIC DNA]</scope>
    <source>
        <strain evidence="2">SWU</strain>
    </source>
</reference>
<evidence type="ECO:0000256" key="1">
    <source>
        <dbReference type="SAM" id="MobiDB-lite"/>
    </source>
</evidence>
<dbReference type="GeneID" id="80538994"/>
<evidence type="ECO:0000313" key="2">
    <source>
        <dbReference type="EMBL" id="QNO38991.1"/>
    </source>
</evidence>
<proteinExistence type="predicted"/>
<protein>
    <submittedName>
        <fullName evidence="2">Phosphoprotein</fullName>
    </submittedName>
</protein>
<dbReference type="RefSeq" id="YP_010800394.1">
    <property type="nucleotide sequence ID" value="NC_076864.1"/>
</dbReference>
<organism evidence="2 3">
    <name type="scientific">paper mulberry mosaic associated virus</name>
    <dbReference type="NCBI Taxonomy" id="3071215"/>
    <lineage>
        <taxon>Viruses</taxon>
        <taxon>Riboviria</taxon>
        <taxon>Orthornavirae</taxon>
        <taxon>Negarnaviricota</taxon>
        <taxon>Haploviricotina</taxon>
        <taxon>Monjiviricetes</taxon>
        <taxon>Mononegavirales</taxon>
        <taxon>Rhabdoviridae</taxon>
        <taxon>Betarhabdovirinae</taxon>
        <taxon>Betacytorhabdovirus</taxon>
        <taxon>Betacytorhabdovirus broussonetiae</taxon>
        <taxon>Cytorhabdovirus broussonetiae</taxon>
    </lineage>
</organism>